<dbReference type="PANTHER" id="PTHR48043">
    <property type="entry name" value="EG:EG0003.4 PROTEIN-RELATED"/>
    <property type="match status" value="1"/>
</dbReference>
<name>A0A1D2MBN9_ORCCI</name>
<feature type="signal peptide" evidence="5">
    <location>
        <begin position="1"/>
        <end position="25"/>
    </location>
</feature>
<dbReference type="SUPFAM" id="SSF53756">
    <property type="entry name" value="UDP-Glycosyltransferase/glycogen phosphorylase"/>
    <property type="match status" value="1"/>
</dbReference>
<dbReference type="STRING" id="48709.A0A1D2MBN9"/>
<keyword evidence="2" id="KW-0328">Glycosyltransferase</keyword>
<keyword evidence="4" id="KW-0812">Transmembrane</keyword>
<keyword evidence="4" id="KW-1133">Transmembrane helix</keyword>
<accession>A0A1D2MBN9</accession>
<dbReference type="GO" id="GO:0008194">
    <property type="term" value="F:UDP-glycosyltransferase activity"/>
    <property type="evidence" value="ECO:0007669"/>
    <property type="project" value="InterPro"/>
</dbReference>
<proteinExistence type="inferred from homology"/>
<evidence type="ECO:0000313" key="7">
    <source>
        <dbReference type="Proteomes" id="UP000094527"/>
    </source>
</evidence>
<keyword evidence="3 6" id="KW-0808">Transferase</keyword>
<comment type="caution">
    <text evidence="6">The sequence shown here is derived from an EMBL/GenBank/DDBJ whole genome shotgun (WGS) entry which is preliminary data.</text>
</comment>
<evidence type="ECO:0000256" key="4">
    <source>
        <dbReference type="SAM" id="Phobius"/>
    </source>
</evidence>
<dbReference type="CDD" id="cd03784">
    <property type="entry name" value="GT1_Gtf-like"/>
    <property type="match status" value="1"/>
</dbReference>
<dbReference type="OMA" id="INIGIHE"/>
<dbReference type="AlphaFoldDB" id="A0A1D2MBN9"/>
<dbReference type="Pfam" id="PF00201">
    <property type="entry name" value="UDPGT"/>
    <property type="match status" value="1"/>
</dbReference>
<protein>
    <submittedName>
        <fullName evidence="6">UDP-glucuronosyltransferase 1-8</fullName>
    </submittedName>
</protein>
<reference evidence="6 7" key="1">
    <citation type="journal article" date="2016" name="Genome Biol. Evol.">
        <title>Gene Family Evolution Reflects Adaptation to Soil Environmental Stressors in the Genome of the Collembolan Orchesella cincta.</title>
        <authorList>
            <person name="Faddeeva-Vakhrusheva A."/>
            <person name="Derks M.F."/>
            <person name="Anvar S.Y."/>
            <person name="Agamennone V."/>
            <person name="Suring W."/>
            <person name="Smit S."/>
            <person name="van Straalen N.M."/>
            <person name="Roelofs D."/>
        </authorList>
    </citation>
    <scope>NUCLEOTIDE SEQUENCE [LARGE SCALE GENOMIC DNA]</scope>
    <source>
        <tissue evidence="6">Mixed pool</tissue>
    </source>
</reference>
<feature type="chain" id="PRO_5008903778" evidence="5">
    <location>
        <begin position="26"/>
        <end position="527"/>
    </location>
</feature>
<evidence type="ECO:0000313" key="6">
    <source>
        <dbReference type="EMBL" id="ODM90416.1"/>
    </source>
</evidence>
<dbReference type="FunFam" id="3.40.50.2000:FF:000021">
    <property type="entry name" value="UDP-glucuronosyltransferase"/>
    <property type="match status" value="1"/>
</dbReference>
<evidence type="ECO:0000256" key="2">
    <source>
        <dbReference type="ARBA" id="ARBA00022676"/>
    </source>
</evidence>
<dbReference type="Proteomes" id="UP000094527">
    <property type="component" value="Unassembled WGS sequence"/>
</dbReference>
<evidence type="ECO:0000256" key="1">
    <source>
        <dbReference type="ARBA" id="ARBA00009995"/>
    </source>
</evidence>
<sequence>MKTTSPKLLLIISAQLFACAPILEGSNILFYHGIATSSHRTAIWPLASKLADMGHNLTYIFPVIKKIGSHPQIEEIIPSKLVPLLAEYVSDFDINIRINNKTSEWTMSVFSRALEFCEAFYDSPEIQEWLHRPDLHYDLVFIDASLGDCGYGLVHKFKAKHILFYSSVLPYMFDAFGVVPETSSIPEFYFHKKPSDMSFLNRVVTTLSPFIFRYNVIEFGKTLHKVLLKKMNLTELPTLMEFQRNTSLVFLNHHFIEEYPISLPPMFISYSGLWCHKEMTVNPLPEKFENFIRDSEGFVYVSFGTAVVASGMPESLRAKFFKAFEAFPDIKFLWRWTGSIPENTPSNVMLYPWFPQKDVLAHPKIKGFITQAGRPSIQEALCRGVKMISIPIMADQNYNADRLEYIGASINLNIDIITETNLRSAIDEVLHNPKFTDKLRELSEMYKDRSVDPLENAVYWTNYVLKYDTSLLKPLGMTQTWYERRLLDVYGFLLLVSLLLVVLLTFLAVLVYRCTLRIVFQPKIKLE</sequence>
<dbReference type="PANTHER" id="PTHR48043:SF145">
    <property type="entry name" value="FI06409P-RELATED"/>
    <property type="match status" value="1"/>
</dbReference>
<evidence type="ECO:0000256" key="5">
    <source>
        <dbReference type="SAM" id="SignalP"/>
    </source>
</evidence>
<organism evidence="6 7">
    <name type="scientific">Orchesella cincta</name>
    <name type="common">Springtail</name>
    <name type="synonym">Podura cincta</name>
    <dbReference type="NCBI Taxonomy" id="48709"/>
    <lineage>
        <taxon>Eukaryota</taxon>
        <taxon>Metazoa</taxon>
        <taxon>Ecdysozoa</taxon>
        <taxon>Arthropoda</taxon>
        <taxon>Hexapoda</taxon>
        <taxon>Collembola</taxon>
        <taxon>Entomobryomorpha</taxon>
        <taxon>Entomobryoidea</taxon>
        <taxon>Orchesellidae</taxon>
        <taxon>Orchesellinae</taxon>
        <taxon>Orchesella</taxon>
    </lineage>
</organism>
<keyword evidence="4" id="KW-0472">Membrane</keyword>
<dbReference type="EMBL" id="LJIJ01001981">
    <property type="protein sequence ID" value="ODM90416.1"/>
    <property type="molecule type" value="Genomic_DNA"/>
</dbReference>
<dbReference type="InterPro" id="IPR050271">
    <property type="entry name" value="UDP-glycosyltransferase"/>
</dbReference>
<comment type="similarity">
    <text evidence="1">Belongs to the UDP-glycosyltransferase family.</text>
</comment>
<evidence type="ECO:0000256" key="3">
    <source>
        <dbReference type="ARBA" id="ARBA00022679"/>
    </source>
</evidence>
<dbReference type="Gene3D" id="3.40.50.2000">
    <property type="entry name" value="Glycogen Phosphorylase B"/>
    <property type="match status" value="1"/>
</dbReference>
<dbReference type="OrthoDB" id="5835829at2759"/>
<dbReference type="InterPro" id="IPR002213">
    <property type="entry name" value="UDP_glucos_trans"/>
</dbReference>
<gene>
    <name evidence="6" type="ORF">Ocin01_16270</name>
</gene>
<keyword evidence="5" id="KW-0732">Signal</keyword>
<feature type="transmembrane region" description="Helical" evidence="4">
    <location>
        <begin position="489"/>
        <end position="512"/>
    </location>
</feature>
<keyword evidence="7" id="KW-1185">Reference proteome</keyword>